<dbReference type="SUPFAM" id="SSF51735">
    <property type="entry name" value="NAD(P)-binding Rossmann-fold domains"/>
    <property type="match status" value="1"/>
</dbReference>
<dbReference type="CDD" id="cd05233">
    <property type="entry name" value="SDR_c"/>
    <property type="match status" value="1"/>
</dbReference>
<dbReference type="RefSeq" id="WP_377246941.1">
    <property type="nucleotide sequence ID" value="NZ_JBHLUH010000007.1"/>
</dbReference>
<dbReference type="PANTHER" id="PTHR42760:SF133">
    <property type="entry name" value="3-OXOACYL-[ACYL-CARRIER-PROTEIN] REDUCTASE"/>
    <property type="match status" value="1"/>
</dbReference>
<dbReference type="Proteomes" id="UP001589867">
    <property type="component" value="Unassembled WGS sequence"/>
</dbReference>
<evidence type="ECO:0000256" key="2">
    <source>
        <dbReference type="ARBA" id="ARBA00023002"/>
    </source>
</evidence>
<keyword evidence="2 3" id="KW-0560">Oxidoreductase</keyword>
<dbReference type="PANTHER" id="PTHR42760">
    <property type="entry name" value="SHORT-CHAIN DEHYDROGENASES/REDUCTASES FAMILY MEMBER"/>
    <property type="match status" value="1"/>
</dbReference>
<dbReference type="PRINTS" id="PR00080">
    <property type="entry name" value="SDRFAMILY"/>
</dbReference>
<dbReference type="InterPro" id="IPR002347">
    <property type="entry name" value="SDR_fam"/>
</dbReference>
<protein>
    <submittedName>
        <fullName evidence="3">SDR family NAD(P)-dependent oxidoreductase</fullName>
        <ecNumber evidence="3">1.1.1.-</ecNumber>
    </submittedName>
</protein>
<keyword evidence="4" id="KW-1185">Reference proteome</keyword>
<accession>A0ABV6LY13</accession>
<evidence type="ECO:0000256" key="1">
    <source>
        <dbReference type="ARBA" id="ARBA00006484"/>
    </source>
</evidence>
<dbReference type="InterPro" id="IPR036291">
    <property type="entry name" value="NAD(P)-bd_dom_sf"/>
</dbReference>
<organism evidence="3 4">
    <name type="scientific">Phytohabitans kaempferiae</name>
    <dbReference type="NCBI Taxonomy" id="1620943"/>
    <lineage>
        <taxon>Bacteria</taxon>
        <taxon>Bacillati</taxon>
        <taxon>Actinomycetota</taxon>
        <taxon>Actinomycetes</taxon>
        <taxon>Micromonosporales</taxon>
        <taxon>Micromonosporaceae</taxon>
    </lineage>
</organism>
<dbReference type="EC" id="1.1.1.-" evidence="3"/>
<comment type="similarity">
    <text evidence="1">Belongs to the short-chain dehydrogenases/reductases (SDR) family.</text>
</comment>
<gene>
    <name evidence="3" type="ORF">ACFFIA_06495</name>
</gene>
<dbReference type="Gene3D" id="3.40.50.720">
    <property type="entry name" value="NAD(P)-binding Rossmann-like Domain"/>
    <property type="match status" value="1"/>
</dbReference>
<dbReference type="PRINTS" id="PR00081">
    <property type="entry name" value="GDHRDH"/>
</dbReference>
<reference evidence="3 4" key="1">
    <citation type="submission" date="2024-09" db="EMBL/GenBank/DDBJ databases">
        <authorList>
            <person name="Sun Q."/>
            <person name="Mori K."/>
        </authorList>
    </citation>
    <scope>NUCLEOTIDE SEQUENCE [LARGE SCALE GENOMIC DNA]</scope>
    <source>
        <strain evidence="3 4">TBRC 3947</strain>
    </source>
</reference>
<evidence type="ECO:0000313" key="4">
    <source>
        <dbReference type="Proteomes" id="UP001589867"/>
    </source>
</evidence>
<comment type="caution">
    <text evidence="3">The sequence shown here is derived from an EMBL/GenBank/DDBJ whole genome shotgun (WGS) entry which is preliminary data.</text>
</comment>
<sequence length="238" mass="24185">MTGPVGLSGRVVIITGAGSGQGAAEARLFARSGATVVVTDRDERAGAKVAEEIGAPFLPLDVTDSEAWERVVNTAVTGHGGLDVLVNNAGVWRKAPLTEWTDAEIQAMTEINLLGPIYGMRAAAAVMRPGSAIVNVASTAGVRGFGGALPYAATKWGLRGASRSAAQELGPRGIRVNCVCPGVVDTPMIDAASLDLSRQPLARAASPDEIAQVVAFLASDAASYCTGAEIVVDGGATS</sequence>
<name>A0ABV6LY13_9ACTN</name>
<proteinExistence type="inferred from homology"/>
<dbReference type="Pfam" id="PF13561">
    <property type="entry name" value="adh_short_C2"/>
    <property type="match status" value="1"/>
</dbReference>
<dbReference type="EMBL" id="JBHLUH010000007">
    <property type="protein sequence ID" value="MFC0527305.1"/>
    <property type="molecule type" value="Genomic_DNA"/>
</dbReference>
<evidence type="ECO:0000313" key="3">
    <source>
        <dbReference type="EMBL" id="MFC0527305.1"/>
    </source>
</evidence>
<dbReference type="GO" id="GO:0016491">
    <property type="term" value="F:oxidoreductase activity"/>
    <property type="evidence" value="ECO:0007669"/>
    <property type="project" value="UniProtKB-KW"/>
</dbReference>